<evidence type="ECO:0000256" key="5">
    <source>
        <dbReference type="SAM" id="Phobius"/>
    </source>
</evidence>
<evidence type="ECO:0000256" key="1">
    <source>
        <dbReference type="ARBA" id="ARBA00004370"/>
    </source>
</evidence>
<keyword evidence="9" id="KW-1185">Reference proteome</keyword>
<dbReference type="AlphaFoldDB" id="A0ABC8QII0"/>
<dbReference type="PRINTS" id="PR00260">
    <property type="entry name" value="CHEMTRNSDUCR"/>
</dbReference>
<feature type="transmembrane region" description="Helical" evidence="5">
    <location>
        <begin position="188"/>
        <end position="211"/>
    </location>
</feature>
<dbReference type="Pfam" id="PF12729">
    <property type="entry name" value="4HB_MCP_1"/>
    <property type="match status" value="1"/>
</dbReference>
<feature type="domain" description="HAMP" evidence="7">
    <location>
        <begin position="212"/>
        <end position="264"/>
    </location>
</feature>
<evidence type="ECO:0000256" key="4">
    <source>
        <dbReference type="PROSITE-ProRule" id="PRU00284"/>
    </source>
</evidence>
<reference evidence="8 9" key="1">
    <citation type="submission" date="2023-07" db="EMBL/GenBank/DDBJ databases">
        <authorList>
            <person name="Peeters C."/>
        </authorList>
    </citation>
    <scope>NUCLEOTIDE SEQUENCE [LARGE SCALE GENOMIC DNA]</scope>
    <source>
        <strain evidence="8 9">LMG 18096</strain>
    </source>
</reference>
<proteinExistence type="inferred from homology"/>
<evidence type="ECO:0000313" key="9">
    <source>
        <dbReference type="Proteomes" id="UP001189663"/>
    </source>
</evidence>
<dbReference type="FunFam" id="1.10.287.950:FF:000001">
    <property type="entry name" value="Methyl-accepting chemotaxis sensory transducer"/>
    <property type="match status" value="1"/>
</dbReference>
<dbReference type="PROSITE" id="PS50111">
    <property type="entry name" value="CHEMOTAXIS_TRANSDUC_2"/>
    <property type="match status" value="1"/>
</dbReference>
<protein>
    <submittedName>
        <fullName evidence="8">Methyl-accepting chemotaxis protein II</fullName>
    </submittedName>
</protein>
<dbReference type="PROSITE" id="PS50885">
    <property type="entry name" value="HAMP"/>
    <property type="match status" value="1"/>
</dbReference>
<dbReference type="Gene3D" id="1.10.287.950">
    <property type="entry name" value="Methyl-accepting chemotaxis protein"/>
    <property type="match status" value="1"/>
</dbReference>
<keyword evidence="5" id="KW-1133">Transmembrane helix</keyword>
<dbReference type="GO" id="GO:0007165">
    <property type="term" value="P:signal transduction"/>
    <property type="evidence" value="ECO:0007669"/>
    <property type="project" value="UniProtKB-KW"/>
</dbReference>
<gene>
    <name evidence="8" type="primary">tar_4</name>
    <name evidence="8" type="ORF">LMG18096_04772</name>
</gene>
<dbReference type="PANTHER" id="PTHR43531">
    <property type="entry name" value="PROTEIN ICFG"/>
    <property type="match status" value="1"/>
</dbReference>
<feature type="transmembrane region" description="Helical" evidence="5">
    <location>
        <begin position="12"/>
        <end position="35"/>
    </location>
</feature>
<evidence type="ECO:0000259" key="6">
    <source>
        <dbReference type="PROSITE" id="PS50111"/>
    </source>
</evidence>
<dbReference type="RefSeq" id="WP_112187042.1">
    <property type="nucleotide sequence ID" value="NZ_CATZAT010000018.1"/>
</dbReference>
<keyword evidence="5" id="KW-0812">Transmembrane</keyword>
<dbReference type="InterPro" id="IPR024478">
    <property type="entry name" value="HlyB_4HB_MCP"/>
</dbReference>
<evidence type="ECO:0000259" key="7">
    <source>
        <dbReference type="PROSITE" id="PS50885"/>
    </source>
</evidence>
<dbReference type="InterPro" id="IPR004089">
    <property type="entry name" value="MCPsignal_dom"/>
</dbReference>
<dbReference type="CDD" id="cd06225">
    <property type="entry name" value="HAMP"/>
    <property type="match status" value="1"/>
</dbReference>
<dbReference type="SUPFAM" id="SSF58104">
    <property type="entry name" value="Methyl-accepting chemotaxis protein (MCP) signaling domain"/>
    <property type="match status" value="1"/>
</dbReference>
<comment type="subcellular location">
    <subcellularLocation>
        <location evidence="1">Membrane</location>
    </subcellularLocation>
</comment>
<dbReference type="GO" id="GO:0016020">
    <property type="term" value="C:membrane"/>
    <property type="evidence" value="ECO:0007669"/>
    <property type="project" value="UniProtKB-SubCell"/>
</dbReference>
<comment type="caution">
    <text evidence="8">The sequence shown here is derived from an EMBL/GenBank/DDBJ whole genome shotgun (WGS) entry which is preliminary data.</text>
</comment>
<dbReference type="PANTHER" id="PTHR43531:SF14">
    <property type="entry name" value="METHYL-ACCEPTING CHEMOTAXIS PROTEIN I-RELATED"/>
    <property type="match status" value="1"/>
</dbReference>
<feature type="domain" description="Methyl-accepting transducer" evidence="6">
    <location>
        <begin position="269"/>
        <end position="498"/>
    </location>
</feature>
<dbReference type="Proteomes" id="UP001189663">
    <property type="component" value="Unassembled WGS sequence"/>
</dbReference>
<evidence type="ECO:0000313" key="8">
    <source>
        <dbReference type="EMBL" id="CAJ0806295.1"/>
    </source>
</evidence>
<dbReference type="GO" id="GO:0006935">
    <property type="term" value="P:chemotaxis"/>
    <property type="evidence" value="ECO:0007669"/>
    <property type="project" value="UniProtKB-ARBA"/>
</dbReference>
<evidence type="ECO:0000256" key="3">
    <source>
        <dbReference type="ARBA" id="ARBA00029447"/>
    </source>
</evidence>
<dbReference type="SMART" id="SM00283">
    <property type="entry name" value="MA"/>
    <property type="match status" value="1"/>
</dbReference>
<keyword evidence="5" id="KW-0472">Membrane</keyword>
<name>A0ABC8QII0_9RALS</name>
<dbReference type="SMART" id="SM00304">
    <property type="entry name" value="HAMP"/>
    <property type="match status" value="1"/>
</dbReference>
<keyword evidence="2" id="KW-0488">Methylation</keyword>
<sequence length="517" mass="54613">MKMASRNIRSRIVIALGSCAILIVIVGLIGARGMWVLSSDMRNMYVEDTAPIADLAMVESSALRIRLGLMRMPGLPNASEKTAMISRLAETGKALTGAWQRYFPTQAESPEERDIARRVDAAISEFIPLSVKASEALEKGDIERSRQLLDALAGASQVIYSGVDRIATIKTEHVRQTAEAGANTSRSMMWVCAVGVALALLTALLIGISLVRAISRPLDASIAVARRIADGYLENDIVATTDDEFGELLQALAQMDAQLASVARGIHASSDSIISAAAQIAKGNSDLSVRTEEQAASLEETASTMEALAALNRQNAGHAKEAVNLAGGAAKAVVEGDTATAQMLVTVQEIIDCAGKISDITTLIDDIAFQTNILALNAAIEAARAGGAGRGFAVVAGEVRSLAQRASEAAKDIRKLTHYSSATAQLGAKHMDVVGRVMRGISEAMTHVAKKNAAMSTAWAEQTRAVEAIHRAISRLDEVTQRNAALGEEAAAAAGALHEQAEVQHQLLAKLRVRQAP</sequence>
<keyword evidence="4" id="KW-0807">Transducer</keyword>
<dbReference type="InterPro" id="IPR004090">
    <property type="entry name" value="Chemotax_Me-accpt_rcpt"/>
</dbReference>
<organism evidence="8 9">
    <name type="scientific">Ralstonia holmesii</name>
    <dbReference type="NCBI Taxonomy" id="3058602"/>
    <lineage>
        <taxon>Bacteria</taxon>
        <taxon>Pseudomonadati</taxon>
        <taxon>Pseudomonadota</taxon>
        <taxon>Betaproteobacteria</taxon>
        <taxon>Burkholderiales</taxon>
        <taxon>Burkholderiaceae</taxon>
        <taxon>Ralstonia</taxon>
    </lineage>
</organism>
<dbReference type="InterPro" id="IPR051310">
    <property type="entry name" value="MCP_chemotaxis"/>
</dbReference>
<comment type="similarity">
    <text evidence="3">Belongs to the methyl-accepting chemotaxis (MCP) protein family.</text>
</comment>
<dbReference type="Pfam" id="PF00672">
    <property type="entry name" value="HAMP"/>
    <property type="match status" value="1"/>
</dbReference>
<evidence type="ECO:0000256" key="2">
    <source>
        <dbReference type="ARBA" id="ARBA00022481"/>
    </source>
</evidence>
<accession>A0ABC8QII0</accession>
<dbReference type="EMBL" id="CATZAT010000018">
    <property type="protein sequence ID" value="CAJ0806295.1"/>
    <property type="molecule type" value="Genomic_DNA"/>
</dbReference>
<dbReference type="Pfam" id="PF00015">
    <property type="entry name" value="MCPsignal"/>
    <property type="match status" value="1"/>
</dbReference>
<dbReference type="InterPro" id="IPR003660">
    <property type="entry name" value="HAMP_dom"/>
</dbReference>